<dbReference type="RefSeq" id="WP_115433297.1">
    <property type="nucleotide sequence ID" value="NZ_CP031337.1"/>
</dbReference>
<comment type="function">
    <text evidence="5">Required for morphogenesis and for the elongation of the flagellar filament by facilitating polymerization of the flagellin monomers at the tip of growing filament. Forms a capping structure, which prevents flagellin subunits (transported through the central channel of the flagellum) from leaking out without polymerization at the distal end.</text>
</comment>
<evidence type="ECO:0000256" key="2">
    <source>
        <dbReference type="ARBA" id="ARBA00011255"/>
    </source>
</evidence>
<comment type="subunit">
    <text evidence="2 5">Homopentamer.</text>
</comment>
<proteinExistence type="inferred from homology"/>
<evidence type="ECO:0000256" key="5">
    <source>
        <dbReference type="RuleBase" id="RU362066"/>
    </source>
</evidence>
<comment type="subcellular location">
    <subcellularLocation>
        <location evidence="5">Secreted</location>
    </subcellularLocation>
    <subcellularLocation>
        <location evidence="5">Bacterial flagellum</location>
    </subcellularLocation>
</comment>
<comment type="similarity">
    <text evidence="1 5">Belongs to the FliD family.</text>
</comment>
<keyword evidence="8" id="KW-0282">Flagellum</keyword>
<dbReference type="AlphaFoldDB" id="A0A345Y610"/>
<dbReference type="InterPro" id="IPR010809">
    <property type="entry name" value="FliD_C"/>
</dbReference>
<keyword evidence="3" id="KW-0175">Coiled coil</keyword>
<sequence length="682" mass="69180">MALSVGGLGSGLQVDDLVSKLMAVESQPLNQLTVKEASYLAKVTALGSIKGAVSAFQTATKALQDVSKFSSLTASSGNKDVVDVSAGDQAAVGSLSIKVDQLAQNQKLASTAFSSSKSAIGSGTLRFYFGTDNGGAGFALNGDKSYKDVATPTGATLEGVRDAVNKANIGVTASIVNDGSGYKLVYSSNDTGTKNALKVASNDASLTSLTNADKLFTDGTFSATTATTSANLSSVQAAKDAKFTLDGIAIVKSSNVVGDAVDGLTLTLKKAQESGDAPVSLSVAKDTSGIKKTLEGFVKAFNDLNKALNDSSSFDPSEPKKGETRKAAALNGESVIRTLRTQIRNAFNVAQDVGGAFRVPADVGINFNADGSMKLDSTKLQKAIDSNPQDIAKLFGSVAAPTDSQVRFVSAGSKTATGTYAVNLTNLQNGVLLGADKVPASFTLNTAANFTVKIDGVQSDPISLGTGNYTPATLATAVQNAINADGKLTAAGAKVGVTVDSVTGKLVLSSQKTGSGSTVEVTDGGLTGLDTSAGALNLFAMGAGVAGGTSVSGTIGGHAAVGDGKTLTGAVGTPVEGLKLEITGGATGDRGTVTVTKGFAIALDKVLTELLDSKNGPIAARTEGLNKSAKDIGKQRDSLSSRLQDIEKRYRAQFNALDTLMSQFTSTSNFLTQQLAGLSKSS</sequence>
<feature type="domain" description="Flagellar hook-associated protein 2 N-terminal" evidence="6">
    <location>
        <begin position="10"/>
        <end position="106"/>
    </location>
</feature>
<dbReference type="GO" id="GO:0007155">
    <property type="term" value="P:cell adhesion"/>
    <property type="evidence" value="ECO:0007669"/>
    <property type="project" value="InterPro"/>
</dbReference>
<dbReference type="Pfam" id="PF07195">
    <property type="entry name" value="FliD_C"/>
    <property type="match status" value="2"/>
</dbReference>
<keyword evidence="8" id="KW-0969">Cilium</keyword>
<name>A0A345Y610_9NEIS</name>
<keyword evidence="4 5" id="KW-0975">Bacterial flagellum</keyword>
<accession>A0A345Y610</accession>
<keyword evidence="8" id="KW-0966">Cell projection</keyword>
<dbReference type="PANTHER" id="PTHR30288">
    <property type="entry name" value="FLAGELLAR CAP/ASSEMBLY PROTEIN FLID"/>
    <property type="match status" value="1"/>
</dbReference>
<organism evidence="8 9">
    <name type="scientific">Crenobacter cavernae</name>
    <dbReference type="NCBI Taxonomy" id="2290923"/>
    <lineage>
        <taxon>Bacteria</taxon>
        <taxon>Pseudomonadati</taxon>
        <taxon>Pseudomonadota</taxon>
        <taxon>Betaproteobacteria</taxon>
        <taxon>Neisseriales</taxon>
        <taxon>Neisseriaceae</taxon>
        <taxon>Crenobacter</taxon>
    </lineage>
</organism>
<gene>
    <name evidence="8" type="ORF">DWG20_07910</name>
</gene>
<evidence type="ECO:0000313" key="9">
    <source>
        <dbReference type="Proteomes" id="UP000254537"/>
    </source>
</evidence>
<reference evidence="8 9" key="1">
    <citation type="submission" date="2018-07" db="EMBL/GenBank/DDBJ databases">
        <title>Crenobacter cavernae sp. nov., isolated from a karst cave.</title>
        <authorList>
            <person name="Zhu H."/>
        </authorList>
    </citation>
    <scope>NUCLEOTIDE SEQUENCE [LARGE SCALE GENOMIC DNA]</scope>
    <source>
        <strain evidence="8 9">K1W11S-77</strain>
    </source>
</reference>
<dbReference type="GO" id="GO:0009421">
    <property type="term" value="C:bacterial-type flagellum filament cap"/>
    <property type="evidence" value="ECO:0007669"/>
    <property type="project" value="InterPro"/>
</dbReference>
<feature type="domain" description="Flagellar hook-associated protein 2 C-terminal" evidence="7">
    <location>
        <begin position="238"/>
        <end position="432"/>
    </location>
</feature>
<dbReference type="PANTHER" id="PTHR30288:SF0">
    <property type="entry name" value="FLAGELLAR HOOK-ASSOCIATED PROTEIN 2"/>
    <property type="match status" value="1"/>
</dbReference>
<feature type="domain" description="Flagellar hook-associated protein 2 C-terminal" evidence="7">
    <location>
        <begin position="587"/>
        <end position="664"/>
    </location>
</feature>
<evidence type="ECO:0000259" key="7">
    <source>
        <dbReference type="Pfam" id="PF07195"/>
    </source>
</evidence>
<dbReference type="OrthoDB" id="9810816at2"/>
<evidence type="ECO:0000256" key="3">
    <source>
        <dbReference type="ARBA" id="ARBA00023054"/>
    </source>
</evidence>
<dbReference type="Proteomes" id="UP000254537">
    <property type="component" value="Chromosome"/>
</dbReference>
<dbReference type="InterPro" id="IPR040026">
    <property type="entry name" value="FliD"/>
</dbReference>
<dbReference type="Pfam" id="PF02465">
    <property type="entry name" value="FliD_N"/>
    <property type="match status" value="1"/>
</dbReference>
<evidence type="ECO:0000256" key="4">
    <source>
        <dbReference type="ARBA" id="ARBA00023143"/>
    </source>
</evidence>
<evidence type="ECO:0000256" key="1">
    <source>
        <dbReference type="ARBA" id="ARBA00009764"/>
    </source>
</evidence>
<protein>
    <recommendedName>
        <fullName evidence="5">Flagellar hook-associated protein 2</fullName>
        <shortName evidence="5">HAP2</shortName>
    </recommendedName>
    <alternativeName>
        <fullName evidence="5">Flagellar cap protein</fullName>
    </alternativeName>
</protein>
<dbReference type="InterPro" id="IPR003481">
    <property type="entry name" value="FliD_N"/>
</dbReference>
<dbReference type="GO" id="GO:0009424">
    <property type="term" value="C:bacterial-type flagellum hook"/>
    <property type="evidence" value="ECO:0007669"/>
    <property type="project" value="UniProtKB-UniRule"/>
</dbReference>
<dbReference type="GO" id="GO:0005576">
    <property type="term" value="C:extracellular region"/>
    <property type="evidence" value="ECO:0007669"/>
    <property type="project" value="UniProtKB-SubCell"/>
</dbReference>
<evidence type="ECO:0000313" key="8">
    <source>
        <dbReference type="EMBL" id="AXK39362.1"/>
    </source>
</evidence>
<keyword evidence="5" id="KW-0964">Secreted</keyword>
<dbReference type="KEGG" id="ccah:DWG20_07910"/>
<dbReference type="GO" id="GO:0071973">
    <property type="term" value="P:bacterial-type flagellum-dependent cell motility"/>
    <property type="evidence" value="ECO:0007669"/>
    <property type="project" value="TreeGrafter"/>
</dbReference>
<evidence type="ECO:0000259" key="6">
    <source>
        <dbReference type="Pfam" id="PF02465"/>
    </source>
</evidence>
<dbReference type="EMBL" id="CP031337">
    <property type="protein sequence ID" value="AXK39362.1"/>
    <property type="molecule type" value="Genomic_DNA"/>
</dbReference>